<feature type="repeat" description="WD" evidence="6">
    <location>
        <begin position="150"/>
        <end position="184"/>
    </location>
</feature>
<dbReference type="STRING" id="857967.G0R5A9"/>
<dbReference type="OMA" id="HVFDSHE"/>
<dbReference type="OrthoDB" id="427795at2759"/>
<dbReference type="PROSITE" id="PS50082">
    <property type="entry name" value="WD_REPEATS_2"/>
    <property type="match status" value="5"/>
</dbReference>
<dbReference type="InterPro" id="IPR036322">
    <property type="entry name" value="WD40_repeat_dom_sf"/>
</dbReference>
<evidence type="ECO:0000256" key="2">
    <source>
        <dbReference type="ARBA" id="ARBA00022574"/>
    </source>
</evidence>
<dbReference type="PROSITE" id="PS50294">
    <property type="entry name" value="WD_REPEATS_REGION"/>
    <property type="match status" value="2"/>
</dbReference>
<dbReference type="InterPro" id="IPR001680">
    <property type="entry name" value="WD40_rpt"/>
</dbReference>
<dbReference type="Pfam" id="PF12265">
    <property type="entry name" value="CAF1C_H4-bd"/>
    <property type="match status" value="1"/>
</dbReference>
<dbReference type="eggNOG" id="KOG0264">
    <property type="taxonomic scope" value="Eukaryota"/>
</dbReference>
<dbReference type="InterPro" id="IPR019775">
    <property type="entry name" value="WD40_repeat_CS"/>
</dbReference>
<gene>
    <name evidence="8" type="ORF">IMG5_197390</name>
</gene>
<evidence type="ECO:0000256" key="4">
    <source>
        <dbReference type="ARBA" id="ARBA00022853"/>
    </source>
</evidence>
<dbReference type="GeneID" id="14903418"/>
<evidence type="ECO:0000256" key="6">
    <source>
        <dbReference type="PROSITE-ProRule" id="PRU00221"/>
    </source>
</evidence>
<keyword evidence="9" id="KW-1185">Reference proteome</keyword>
<comment type="subcellular location">
    <subcellularLocation>
        <location evidence="1">Nucleus</location>
    </subcellularLocation>
</comment>
<dbReference type="InterPro" id="IPR022052">
    <property type="entry name" value="Histone-bd_RBBP4-like_N"/>
</dbReference>
<protein>
    <submittedName>
        <fullName evidence="8">Multicopy suppressor of ira1, putative</fullName>
        <ecNumber evidence="8">2.3.1.48</ecNumber>
    </submittedName>
</protein>
<organism evidence="8 9">
    <name type="scientific">Ichthyophthirius multifiliis</name>
    <name type="common">White spot disease agent</name>
    <name type="synonym">Ich</name>
    <dbReference type="NCBI Taxonomy" id="5932"/>
    <lineage>
        <taxon>Eukaryota</taxon>
        <taxon>Sar</taxon>
        <taxon>Alveolata</taxon>
        <taxon>Ciliophora</taxon>
        <taxon>Intramacronucleata</taxon>
        <taxon>Oligohymenophorea</taxon>
        <taxon>Hymenostomatida</taxon>
        <taxon>Ophryoglenina</taxon>
        <taxon>Ichthyophthirius</taxon>
    </lineage>
</organism>
<keyword evidence="4" id="KW-0156">Chromatin regulator</keyword>
<dbReference type="GO" id="GO:0061733">
    <property type="term" value="F:protein-lysine-acetyltransferase activity"/>
    <property type="evidence" value="ECO:0007669"/>
    <property type="project" value="UniProtKB-EC"/>
</dbReference>
<keyword evidence="3" id="KW-0677">Repeat</keyword>
<dbReference type="Gene3D" id="2.130.10.10">
    <property type="entry name" value="YVTN repeat-like/Quinoprotein amine dehydrogenase"/>
    <property type="match status" value="1"/>
</dbReference>
<dbReference type="PANTHER" id="PTHR22850">
    <property type="entry name" value="WD40 REPEAT FAMILY"/>
    <property type="match status" value="1"/>
</dbReference>
<dbReference type="SUPFAM" id="SSF50978">
    <property type="entry name" value="WD40 repeat-like"/>
    <property type="match status" value="1"/>
</dbReference>
<evidence type="ECO:0000256" key="1">
    <source>
        <dbReference type="ARBA" id="ARBA00004123"/>
    </source>
</evidence>
<dbReference type="SMART" id="SM00320">
    <property type="entry name" value="WD40"/>
    <property type="match status" value="5"/>
</dbReference>
<dbReference type="EC" id="2.3.1.48" evidence="8"/>
<evidence type="ECO:0000256" key="5">
    <source>
        <dbReference type="ARBA" id="ARBA00023242"/>
    </source>
</evidence>
<evidence type="ECO:0000313" key="8">
    <source>
        <dbReference type="EMBL" id="EGR27354.1"/>
    </source>
</evidence>
<dbReference type="AlphaFoldDB" id="G0R5A9"/>
<feature type="non-terminal residue" evidence="8">
    <location>
        <position position="1"/>
    </location>
</feature>
<feature type="repeat" description="WD" evidence="6">
    <location>
        <begin position="283"/>
        <end position="318"/>
    </location>
</feature>
<feature type="domain" description="Histone-binding protein RBBP4-like N-terminal" evidence="7">
    <location>
        <begin position="8"/>
        <end position="77"/>
    </location>
</feature>
<dbReference type="Pfam" id="PF00400">
    <property type="entry name" value="WD40"/>
    <property type="match status" value="5"/>
</dbReference>
<dbReference type="InterPro" id="IPR050459">
    <property type="entry name" value="WD_repeat_RBAP46/RBAP48/MSI1"/>
</dbReference>
<accession>G0R5A9</accession>
<feature type="repeat" description="WD" evidence="6">
    <location>
        <begin position="239"/>
        <end position="275"/>
    </location>
</feature>
<name>G0R5A9_ICHMU</name>
<feature type="repeat" description="WD" evidence="6">
    <location>
        <begin position="340"/>
        <end position="376"/>
    </location>
</feature>
<keyword evidence="5" id="KW-0539">Nucleus</keyword>
<dbReference type="PRINTS" id="PR00320">
    <property type="entry name" value="GPROTEINBRPT"/>
</dbReference>
<dbReference type="FunCoup" id="G0R5A9">
    <property type="interactions" value="450"/>
</dbReference>
<evidence type="ECO:0000313" key="9">
    <source>
        <dbReference type="Proteomes" id="UP000008983"/>
    </source>
</evidence>
<dbReference type="GO" id="GO:0006325">
    <property type="term" value="P:chromatin organization"/>
    <property type="evidence" value="ECO:0007669"/>
    <property type="project" value="UniProtKB-KW"/>
</dbReference>
<dbReference type="GO" id="GO:0005634">
    <property type="term" value="C:nucleus"/>
    <property type="evidence" value="ECO:0007669"/>
    <property type="project" value="UniProtKB-SubCell"/>
</dbReference>
<dbReference type="Proteomes" id="UP000008983">
    <property type="component" value="Unassembled WGS sequence"/>
</dbReference>
<dbReference type="EMBL" id="GL984365">
    <property type="protein sequence ID" value="EGR27354.1"/>
    <property type="molecule type" value="Genomic_DNA"/>
</dbReference>
<keyword evidence="2 6" id="KW-0853">WD repeat</keyword>
<reference evidence="8 9" key="1">
    <citation type="submission" date="2011-07" db="EMBL/GenBank/DDBJ databases">
        <authorList>
            <person name="Coyne R."/>
            <person name="Brami D."/>
            <person name="Johnson J."/>
            <person name="Hostetler J."/>
            <person name="Hannick L."/>
            <person name="Clark T."/>
            <person name="Cassidy-Hanley D."/>
            <person name="Inman J."/>
        </authorList>
    </citation>
    <scope>NUCLEOTIDE SEQUENCE [LARGE SCALE GENOMIC DNA]</scope>
    <source>
        <strain evidence="8 9">G5</strain>
    </source>
</reference>
<keyword evidence="8" id="KW-0808">Transferase</keyword>
<evidence type="ECO:0000256" key="3">
    <source>
        <dbReference type="ARBA" id="ARBA00022737"/>
    </source>
</evidence>
<dbReference type="InterPro" id="IPR020472">
    <property type="entry name" value="WD40_PAC1"/>
</dbReference>
<proteinExistence type="predicted"/>
<dbReference type="RefSeq" id="XP_004024238.1">
    <property type="nucleotide sequence ID" value="XM_004024189.1"/>
</dbReference>
<keyword evidence="8" id="KW-0012">Acyltransferase</keyword>
<dbReference type="PROSITE" id="PS00678">
    <property type="entry name" value="WD_REPEATS_1"/>
    <property type="match status" value="1"/>
</dbReference>
<feature type="repeat" description="WD" evidence="6">
    <location>
        <begin position="195"/>
        <end position="237"/>
    </location>
</feature>
<dbReference type="InterPro" id="IPR015943">
    <property type="entry name" value="WD40/YVTN_repeat-like_dom_sf"/>
</dbReference>
<sequence>NKTKEIKEELEIWKKNSPFLYDILITQKLEWPSLTVQWFPQKETNQNENNITHKLLLATHTSQQENDYLLLASVTLPIEQQELQDKNQHKNYKNLIKIDKKIMHQNESNRARIMPQNAKIIASKIINGEVHIFNIDDEGMENEIKPQKKLKGHKQEGYGLQWNSQKEGYLLSGGYDKKICIWDILNQNEKPIITFQKNKECVEDVSWQKNQTNIFGSVSDDKTIMIWDLRQQQYCQVIENGHEGEIYCIDFNSFNENLFITGSEDKNVNLWDMRNLQYKMHSFEGHSQQIVRCEWNPQQQNIFSSCSYDKKVIAWDLKRCGQEIKNEDLQDGAPELLFMHSGHTEKVSDFSWNSNEEFLIASVEENNMLQVWQMNSNIYEDNDNSCF</sequence>
<evidence type="ECO:0000259" key="7">
    <source>
        <dbReference type="Pfam" id="PF12265"/>
    </source>
</evidence>
<dbReference type="InParanoid" id="G0R5A9"/>